<protein>
    <submittedName>
        <fullName evidence="1">Uncharacterized protein</fullName>
    </submittedName>
</protein>
<comment type="caution">
    <text evidence="1">The sequence shown here is derived from an EMBL/GenBank/DDBJ whole genome shotgun (WGS) entry which is preliminary data.</text>
</comment>
<evidence type="ECO:0000313" key="2">
    <source>
        <dbReference type="Proteomes" id="UP001146120"/>
    </source>
</evidence>
<proteinExistence type="predicted"/>
<dbReference type="AlphaFoldDB" id="A0AAV2Z0N3"/>
<evidence type="ECO:0000313" key="1">
    <source>
        <dbReference type="EMBL" id="DBA00503.1"/>
    </source>
</evidence>
<gene>
    <name evidence="1" type="ORF">N0F65_002746</name>
</gene>
<accession>A0AAV2Z0N3</accession>
<organism evidence="1 2">
    <name type="scientific">Lagenidium giganteum</name>
    <dbReference type="NCBI Taxonomy" id="4803"/>
    <lineage>
        <taxon>Eukaryota</taxon>
        <taxon>Sar</taxon>
        <taxon>Stramenopiles</taxon>
        <taxon>Oomycota</taxon>
        <taxon>Peronosporomycetes</taxon>
        <taxon>Pythiales</taxon>
        <taxon>Pythiaceae</taxon>
    </lineage>
</organism>
<dbReference type="EMBL" id="DAKRPA010000063">
    <property type="protein sequence ID" value="DBA00503.1"/>
    <property type="molecule type" value="Genomic_DNA"/>
</dbReference>
<sequence>RVQPARGNMRAARGRPISRLRSAHGHLLLHNPQHVPKEGATGAAVGSFSCHRWCHFNRLRPPQNLKASMVSTQKACGAWIVCADDDDDRRDVAAEAAGGLADVMISQRKGEFPPIAFMVGWKRATERRGDCSTVCAYFDPDVNTVAILSSSRRRWERAEKAFQHAFVIVVLPLPEFHHLQHLHIQRGLKLRIMTGWNSVLIHDKHSFELAERAQQLNQQAGKYDFVRSVANSSLVCEQMAKQLQSREHAMEILALNFPFLSVAECDMLLDLFGSIAAISQATAPQILDVSVLSTDAAHAIEEFFRSEYVLE</sequence>
<reference evidence="1" key="2">
    <citation type="journal article" date="2023" name="Microbiol Resour">
        <title>Decontamination and Annotation of the Draft Genome Sequence of the Oomycete Lagenidium giganteum ARSEF 373.</title>
        <authorList>
            <person name="Morgan W.R."/>
            <person name="Tartar A."/>
        </authorList>
    </citation>
    <scope>NUCLEOTIDE SEQUENCE</scope>
    <source>
        <strain evidence="1">ARSEF 373</strain>
    </source>
</reference>
<name>A0AAV2Z0N3_9STRA</name>
<feature type="non-terminal residue" evidence="1">
    <location>
        <position position="1"/>
    </location>
</feature>
<reference evidence="1" key="1">
    <citation type="submission" date="2022-11" db="EMBL/GenBank/DDBJ databases">
        <authorList>
            <person name="Morgan W.R."/>
            <person name="Tartar A."/>
        </authorList>
    </citation>
    <scope>NUCLEOTIDE SEQUENCE</scope>
    <source>
        <strain evidence="1">ARSEF 373</strain>
    </source>
</reference>
<keyword evidence="2" id="KW-1185">Reference proteome</keyword>
<dbReference type="Proteomes" id="UP001146120">
    <property type="component" value="Unassembled WGS sequence"/>
</dbReference>